<gene>
    <name evidence="2" type="ORF">T440DRAFT_522485</name>
</gene>
<protein>
    <submittedName>
        <fullName evidence="2">Uncharacterized protein</fullName>
    </submittedName>
</protein>
<dbReference type="OrthoDB" id="3791016at2759"/>
<keyword evidence="1" id="KW-1133">Transmembrane helix</keyword>
<accession>A0A6A7ATP0</accession>
<organism evidence="2 3">
    <name type="scientific">Plenodomus tracheiphilus IPT5</name>
    <dbReference type="NCBI Taxonomy" id="1408161"/>
    <lineage>
        <taxon>Eukaryota</taxon>
        <taxon>Fungi</taxon>
        <taxon>Dikarya</taxon>
        <taxon>Ascomycota</taxon>
        <taxon>Pezizomycotina</taxon>
        <taxon>Dothideomycetes</taxon>
        <taxon>Pleosporomycetidae</taxon>
        <taxon>Pleosporales</taxon>
        <taxon>Pleosporineae</taxon>
        <taxon>Leptosphaeriaceae</taxon>
        <taxon>Plenodomus</taxon>
    </lineage>
</organism>
<keyword evidence="3" id="KW-1185">Reference proteome</keyword>
<evidence type="ECO:0000313" key="2">
    <source>
        <dbReference type="EMBL" id="KAF2845599.1"/>
    </source>
</evidence>
<reference evidence="2" key="1">
    <citation type="submission" date="2020-01" db="EMBL/GenBank/DDBJ databases">
        <authorList>
            <consortium name="DOE Joint Genome Institute"/>
            <person name="Haridas S."/>
            <person name="Albert R."/>
            <person name="Binder M."/>
            <person name="Bloem J."/>
            <person name="Labutti K."/>
            <person name="Salamov A."/>
            <person name="Andreopoulos B."/>
            <person name="Baker S.E."/>
            <person name="Barry K."/>
            <person name="Bills G."/>
            <person name="Bluhm B.H."/>
            <person name="Cannon C."/>
            <person name="Castanera R."/>
            <person name="Culley D.E."/>
            <person name="Daum C."/>
            <person name="Ezra D."/>
            <person name="Gonzalez J.B."/>
            <person name="Henrissat B."/>
            <person name="Kuo A."/>
            <person name="Liang C."/>
            <person name="Lipzen A."/>
            <person name="Lutzoni F."/>
            <person name="Magnuson J."/>
            <person name="Mondo S."/>
            <person name="Nolan M."/>
            <person name="Ohm R."/>
            <person name="Pangilinan J."/>
            <person name="Park H.-J."/>
            <person name="Ramirez L."/>
            <person name="Alfaro M."/>
            <person name="Sun H."/>
            <person name="Tritt A."/>
            <person name="Yoshinaga Y."/>
            <person name="Zwiers L.-H."/>
            <person name="Turgeon B.G."/>
            <person name="Goodwin S.B."/>
            <person name="Spatafora J.W."/>
            <person name="Crous P.W."/>
            <person name="Grigoriev I.V."/>
        </authorList>
    </citation>
    <scope>NUCLEOTIDE SEQUENCE</scope>
    <source>
        <strain evidence="2">IPT5</strain>
    </source>
</reference>
<sequence length="108" mass="12054">MPKLPVLKTTANHNTTFNSYLICSTLVLQSKVLNVLVIAGVLFTLSLASLAFLKLSLKKSFYINYKATAMFNLPLKSKMILNQRGVHRVDEAMEKSVANGQRYDTDSD</sequence>
<feature type="transmembrane region" description="Helical" evidence="1">
    <location>
        <begin position="32"/>
        <end position="53"/>
    </location>
</feature>
<keyword evidence="1" id="KW-0472">Membrane</keyword>
<proteinExistence type="predicted"/>
<evidence type="ECO:0000313" key="3">
    <source>
        <dbReference type="Proteomes" id="UP000799423"/>
    </source>
</evidence>
<dbReference type="Proteomes" id="UP000799423">
    <property type="component" value="Unassembled WGS sequence"/>
</dbReference>
<keyword evidence="1" id="KW-0812">Transmembrane</keyword>
<evidence type="ECO:0000256" key="1">
    <source>
        <dbReference type="SAM" id="Phobius"/>
    </source>
</evidence>
<dbReference type="AlphaFoldDB" id="A0A6A7ATP0"/>
<name>A0A6A7ATP0_9PLEO</name>
<dbReference type="EMBL" id="MU006344">
    <property type="protein sequence ID" value="KAF2845599.1"/>
    <property type="molecule type" value="Genomic_DNA"/>
</dbReference>